<dbReference type="PANTHER" id="PTHR42711:SF5">
    <property type="entry name" value="ABC TRANSPORTER ATP-BINDING PROTEIN NATA"/>
    <property type="match status" value="1"/>
</dbReference>
<dbReference type="CDD" id="cd03230">
    <property type="entry name" value="ABC_DR_subfamily_A"/>
    <property type="match status" value="1"/>
</dbReference>
<dbReference type="GeneID" id="24803033"/>
<name>A0A0F7IH25_9EURY</name>
<evidence type="ECO:0000256" key="3">
    <source>
        <dbReference type="ARBA" id="ARBA00022741"/>
    </source>
</evidence>
<dbReference type="Proteomes" id="UP000034723">
    <property type="component" value="Chromosome"/>
</dbReference>
<evidence type="ECO:0000313" key="6">
    <source>
        <dbReference type="EMBL" id="AKG92198.1"/>
    </source>
</evidence>
<dbReference type="SMART" id="SM00382">
    <property type="entry name" value="AAA"/>
    <property type="match status" value="1"/>
</dbReference>
<keyword evidence="6" id="KW-0378">Hydrolase</keyword>
<sequence>MKVVEFRNVEKTFGRFKALKGLSFEISGDERVALLGPNGSGKTTTVKLISGQIRPTGGEVRVFGKSRIDEEVKARIGVVSHNTFLYDDLTAYENLEFFARIYGLDEERIGELLREFGLWKRRHELVRNYSRGMKQRLSIARALINDPDLLILDEPTTGLDVEGRNRLFEAISSFSATILFTTHNLGEAEMLCTRVLIIRDGRLVYDGTADEVERVYREVMG</sequence>
<proteinExistence type="inferred from homology"/>
<dbReference type="InterPro" id="IPR050763">
    <property type="entry name" value="ABC_transporter_ATP-binding"/>
</dbReference>
<evidence type="ECO:0000256" key="2">
    <source>
        <dbReference type="ARBA" id="ARBA00022448"/>
    </source>
</evidence>
<evidence type="ECO:0000259" key="5">
    <source>
        <dbReference type="PROSITE" id="PS50893"/>
    </source>
</evidence>
<dbReference type="AlphaFoldDB" id="A0A0F7IH25"/>
<dbReference type="InParanoid" id="A0A0F7IH25"/>
<evidence type="ECO:0000256" key="1">
    <source>
        <dbReference type="ARBA" id="ARBA00005417"/>
    </source>
</evidence>
<gene>
    <name evidence="6" type="ORF">GAH_00450</name>
</gene>
<keyword evidence="3" id="KW-0547">Nucleotide-binding</keyword>
<dbReference type="OrthoDB" id="87732at2157"/>
<comment type="similarity">
    <text evidence="1">Belongs to the ABC transporter superfamily.</text>
</comment>
<organism evidence="6 7">
    <name type="scientific">Geoglobus ahangari</name>
    <dbReference type="NCBI Taxonomy" id="113653"/>
    <lineage>
        <taxon>Archaea</taxon>
        <taxon>Methanobacteriati</taxon>
        <taxon>Methanobacteriota</taxon>
        <taxon>Archaeoglobi</taxon>
        <taxon>Archaeoglobales</taxon>
        <taxon>Archaeoglobaceae</taxon>
        <taxon>Geoglobus</taxon>
    </lineage>
</organism>
<dbReference type="EC" id="3.6.3.41" evidence="6"/>
<dbReference type="PROSITE" id="PS50893">
    <property type="entry name" value="ABC_TRANSPORTER_2"/>
    <property type="match status" value="1"/>
</dbReference>
<dbReference type="InterPro" id="IPR003593">
    <property type="entry name" value="AAA+_ATPase"/>
</dbReference>
<dbReference type="GO" id="GO:0016887">
    <property type="term" value="F:ATP hydrolysis activity"/>
    <property type="evidence" value="ECO:0007669"/>
    <property type="project" value="InterPro"/>
</dbReference>
<dbReference type="EMBL" id="CP011267">
    <property type="protein sequence ID" value="AKG92198.1"/>
    <property type="molecule type" value="Genomic_DNA"/>
</dbReference>
<feature type="domain" description="ABC transporter" evidence="5">
    <location>
        <begin position="4"/>
        <end position="219"/>
    </location>
</feature>
<dbReference type="SUPFAM" id="SSF52540">
    <property type="entry name" value="P-loop containing nucleoside triphosphate hydrolases"/>
    <property type="match status" value="1"/>
</dbReference>
<dbReference type="PANTHER" id="PTHR42711">
    <property type="entry name" value="ABC TRANSPORTER ATP-BINDING PROTEIN"/>
    <property type="match status" value="1"/>
</dbReference>
<evidence type="ECO:0000256" key="4">
    <source>
        <dbReference type="ARBA" id="ARBA00022840"/>
    </source>
</evidence>
<dbReference type="Gene3D" id="3.40.50.300">
    <property type="entry name" value="P-loop containing nucleotide triphosphate hydrolases"/>
    <property type="match status" value="1"/>
</dbReference>
<reference evidence="6 7" key="1">
    <citation type="submission" date="2015-04" db="EMBL/GenBank/DDBJ databases">
        <title>The complete genome sequence of the hyperthermophilic, obligate iron-reducing archaeon Geoglobus ahangari strain 234T.</title>
        <authorList>
            <person name="Manzella M.P."/>
            <person name="Holmes D.E."/>
            <person name="Rocheleau J.M."/>
            <person name="Chung A."/>
            <person name="Reguera G."/>
            <person name="Kashefi K."/>
        </authorList>
    </citation>
    <scope>NUCLEOTIDE SEQUENCE [LARGE SCALE GENOMIC DNA]</scope>
    <source>
        <strain evidence="6 7">234</strain>
    </source>
</reference>
<dbReference type="HOGENOM" id="CLU_000604_1_2_2"/>
<keyword evidence="2" id="KW-0813">Transport</keyword>
<keyword evidence="4" id="KW-0067">ATP-binding</keyword>
<keyword evidence="7" id="KW-1185">Reference proteome</keyword>
<evidence type="ECO:0000313" key="7">
    <source>
        <dbReference type="Proteomes" id="UP000034723"/>
    </source>
</evidence>
<dbReference type="InterPro" id="IPR003439">
    <property type="entry name" value="ABC_transporter-like_ATP-bd"/>
</dbReference>
<dbReference type="STRING" id="113653.GAH_00450"/>
<dbReference type="InterPro" id="IPR027417">
    <property type="entry name" value="P-loop_NTPase"/>
</dbReference>
<protein>
    <submittedName>
        <fullName evidence="6">ABC-type multidrug transport system, ATPase component</fullName>
        <ecNumber evidence="6">3.6.3.41</ecNumber>
    </submittedName>
</protein>
<accession>A0A0F7IH25</accession>
<dbReference type="Pfam" id="PF00005">
    <property type="entry name" value="ABC_tran"/>
    <property type="match status" value="1"/>
</dbReference>
<dbReference type="GO" id="GO:0005524">
    <property type="term" value="F:ATP binding"/>
    <property type="evidence" value="ECO:0007669"/>
    <property type="project" value="UniProtKB-KW"/>
</dbReference>
<dbReference type="KEGG" id="gah:GAH_00450"/>
<dbReference type="RefSeq" id="WP_048094493.1">
    <property type="nucleotide sequence ID" value="NZ_CP011267.1"/>
</dbReference>